<dbReference type="EMBL" id="CP003755">
    <property type="protein sequence ID" value="AFQ19882.1"/>
    <property type="molecule type" value="Genomic_DNA"/>
</dbReference>
<evidence type="ECO:0000256" key="2">
    <source>
        <dbReference type="SAM" id="Phobius"/>
    </source>
</evidence>
<keyword evidence="4" id="KW-0614">Plasmid</keyword>
<organism evidence="4 5">
    <name type="scientific">Bacillus thuringiensis HD-771</name>
    <dbReference type="NCBI Taxonomy" id="1218175"/>
    <lineage>
        <taxon>Bacteria</taxon>
        <taxon>Bacillati</taxon>
        <taxon>Bacillota</taxon>
        <taxon>Bacilli</taxon>
        <taxon>Bacillales</taxon>
        <taxon>Bacillaceae</taxon>
        <taxon>Bacillus</taxon>
        <taxon>Bacillus cereus group</taxon>
    </lineage>
</organism>
<reference evidence="4 5" key="1">
    <citation type="submission" date="2012-08" db="EMBL/GenBank/DDBJ databases">
        <authorList>
            <person name="Doggett N."/>
            <person name="Teshima H."/>
            <person name="Bruce D."/>
            <person name="Detter J.C."/>
            <person name="Johnson S.L."/>
            <person name="Han C."/>
        </authorList>
    </citation>
    <scope>NUCLEOTIDE SEQUENCE [LARGE SCALE GENOMIC DNA]</scope>
    <source>
        <strain evidence="4 5">HD-771</strain>
        <plasmid evidence="4 5">p03</plasmid>
    </source>
</reference>
<geneLocation type="plasmid" evidence="4 5">
    <name>p03</name>
</geneLocation>
<feature type="compositionally biased region" description="Low complexity" evidence="1">
    <location>
        <begin position="71"/>
        <end position="86"/>
    </location>
</feature>
<evidence type="ECO:0000256" key="1">
    <source>
        <dbReference type="SAM" id="MobiDB-lite"/>
    </source>
</evidence>
<keyword evidence="2" id="KW-0812">Transmembrane</keyword>
<keyword evidence="2" id="KW-1133">Transmembrane helix</keyword>
<dbReference type="InterPro" id="IPR025330">
    <property type="entry name" value="DUF4236"/>
</dbReference>
<feature type="transmembrane region" description="Helical" evidence="2">
    <location>
        <begin position="127"/>
        <end position="156"/>
    </location>
</feature>
<keyword evidence="2" id="KW-0472">Membrane</keyword>
<gene>
    <name evidence="4" type="ORF">BTG_32753</name>
</gene>
<feature type="domain" description="DUF4236" evidence="3">
    <location>
        <begin position="3"/>
        <end position="55"/>
    </location>
</feature>
<protein>
    <recommendedName>
        <fullName evidence="3">DUF4236 domain-containing protein</fullName>
    </recommendedName>
</protein>
<dbReference type="AlphaFoldDB" id="A0A9W3JLW5"/>
<dbReference type="KEGG" id="bti:BTG_32753"/>
<dbReference type="RefSeq" id="WP_000505899.1">
    <property type="nucleotide sequence ID" value="NC_018487.1"/>
</dbReference>
<proteinExistence type="predicted"/>
<dbReference type="Pfam" id="PF14020">
    <property type="entry name" value="DUF4236"/>
    <property type="match status" value="1"/>
</dbReference>
<sequence>MGFKFRKSIKVAPGVKVNVTHKGVGVSAGVKGARISTGPSGSRITTSIPGTGISYEQRIGKKKGSKQRKSAAALATQNITTTTPNNQSHTKTQSSPIKKEYKTFKVTPFRLKDNNTNSVARKFMKPLSIITGICAALFLIMMLVIPALILAVISFLCYKNIKTPHATTCPECDYENLLIHKEKKLTCRKCKSTLIIQR</sequence>
<feature type="region of interest" description="Disordered" evidence="1">
    <location>
        <begin position="57"/>
        <end position="97"/>
    </location>
</feature>
<feature type="compositionally biased region" description="Basic residues" evidence="1">
    <location>
        <begin position="60"/>
        <end position="69"/>
    </location>
</feature>
<evidence type="ECO:0000313" key="4">
    <source>
        <dbReference type="EMBL" id="AFQ19882.1"/>
    </source>
</evidence>
<dbReference type="Proteomes" id="UP000005259">
    <property type="component" value="Plasmid p03"/>
</dbReference>
<accession>A0A9W3JLW5</accession>
<evidence type="ECO:0000313" key="5">
    <source>
        <dbReference type="Proteomes" id="UP000005259"/>
    </source>
</evidence>
<feature type="compositionally biased region" description="Polar residues" evidence="1">
    <location>
        <begin position="87"/>
        <end position="96"/>
    </location>
</feature>
<evidence type="ECO:0000259" key="3">
    <source>
        <dbReference type="Pfam" id="PF14020"/>
    </source>
</evidence>
<name>A0A9W3JLW5_BACTU</name>